<dbReference type="Proteomes" id="UP000290365">
    <property type="component" value="Chromosome"/>
</dbReference>
<dbReference type="EMBL" id="CP035758">
    <property type="protein sequence ID" value="QBD82014.1"/>
    <property type="molecule type" value="Genomic_DNA"/>
</dbReference>
<name>A0A4P6K1P6_KTERU</name>
<dbReference type="KEGG" id="kbs:EPA93_40970"/>
<dbReference type="OrthoDB" id="157074at2"/>
<evidence type="ECO:0000313" key="2">
    <source>
        <dbReference type="Proteomes" id="UP000290365"/>
    </source>
</evidence>
<keyword evidence="2" id="KW-1185">Reference proteome</keyword>
<evidence type="ECO:0008006" key="3">
    <source>
        <dbReference type="Google" id="ProtNLM"/>
    </source>
</evidence>
<dbReference type="Gene3D" id="3.30.460.10">
    <property type="entry name" value="Beta Polymerase, domain 2"/>
    <property type="match status" value="1"/>
</dbReference>
<dbReference type="RefSeq" id="WP_129893074.1">
    <property type="nucleotide sequence ID" value="NZ_CP035758.1"/>
</dbReference>
<dbReference type="AlphaFoldDB" id="A0A4P6K1P6"/>
<gene>
    <name evidence="1" type="ORF">EPA93_40970</name>
</gene>
<proteinExistence type="predicted"/>
<evidence type="ECO:0000313" key="1">
    <source>
        <dbReference type="EMBL" id="QBD82014.1"/>
    </source>
</evidence>
<protein>
    <recommendedName>
        <fullName evidence="3">Nucleotidyltransferase domain-containing protein</fullName>
    </recommendedName>
</protein>
<dbReference type="InterPro" id="IPR043519">
    <property type="entry name" value="NT_sf"/>
</dbReference>
<accession>A0A4P6K1P6</accession>
<reference evidence="1 2" key="1">
    <citation type="submission" date="2019-01" db="EMBL/GenBank/DDBJ databases">
        <title>Ktedonosporobacter rubrisoli SCAWS-G2.</title>
        <authorList>
            <person name="Huang Y."/>
            <person name="Yan B."/>
        </authorList>
    </citation>
    <scope>NUCLEOTIDE SEQUENCE [LARGE SCALE GENOMIC DNA]</scope>
    <source>
        <strain evidence="1 2">SCAWS-G2</strain>
    </source>
</reference>
<organism evidence="1 2">
    <name type="scientific">Ktedonosporobacter rubrisoli</name>
    <dbReference type="NCBI Taxonomy" id="2509675"/>
    <lineage>
        <taxon>Bacteria</taxon>
        <taxon>Bacillati</taxon>
        <taxon>Chloroflexota</taxon>
        <taxon>Ktedonobacteria</taxon>
        <taxon>Ktedonobacterales</taxon>
        <taxon>Ktedonosporobacteraceae</taxon>
        <taxon>Ktedonosporobacter</taxon>
    </lineage>
</organism>
<sequence length="314" mass="36148">MSLRNSTHVARVDAVLRRVLLAFVEVFPARACSVYIEGSFADGSGISSSDLDLKIILKDSFIDVEEQNRAAEFMQFATTLAPLELDIEVIDEQSLLGGVSPLLKLGSLLVYGEDMLQDKPIVPLIQWARDRMHSSYWRTIHLFGRSLPLHSPLTFPDPAAEFYGYDRRKWRLENGEEVNCTRDLIRLVSWSATGILAFKAGRYVVRKRDCHKVYQACFSDEWGQLLQDIYELCRNKWHYLIPVQADERRALRAICERTLAFENHFLQIYKEFLLQELSRADPQGQQFALDVLRRFPYQDAELEQAIRSCSPPTA</sequence>
<dbReference type="SUPFAM" id="SSF81301">
    <property type="entry name" value="Nucleotidyltransferase"/>
    <property type="match status" value="1"/>
</dbReference>